<evidence type="ECO:0008006" key="4">
    <source>
        <dbReference type="Google" id="ProtNLM"/>
    </source>
</evidence>
<gene>
    <name evidence="2" type="ORF">J2S11_003357</name>
</gene>
<dbReference type="RefSeq" id="WP_307396344.1">
    <property type="nucleotide sequence ID" value="NZ_BAAADK010000001.1"/>
</dbReference>
<evidence type="ECO:0000313" key="3">
    <source>
        <dbReference type="Proteomes" id="UP001235840"/>
    </source>
</evidence>
<feature type="transmembrane region" description="Helical" evidence="1">
    <location>
        <begin position="143"/>
        <end position="163"/>
    </location>
</feature>
<sequence length="242" mass="27636">MKKQRLVIPHEHGGWAMVSVPFLLGMFVINPWWVHIPLFLAWFFLYLATYPLLQAVKRKSSRKSLIKWAMAYGSVAALCIIVPLVQFPELFYFAPVFIFLFSINIAYVIRRKERSLINDCSAILIFSLGAAAAYLVGGGGWDKTMVVLVLFSFMHFMGSAFFVKTLFRERENKRWHIYSKIYHIGILLVPILIGFLGMVVPYIFSTIKAFVYGGKPMKPSRAGIIEIIGVVQFLILSLLFLN</sequence>
<dbReference type="Proteomes" id="UP001235840">
    <property type="component" value="Unassembled WGS sequence"/>
</dbReference>
<protein>
    <recommendedName>
        <fullName evidence="4">YwiC-like family protein</fullName>
    </recommendedName>
</protein>
<proteinExistence type="predicted"/>
<feature type="transmembrane region" description="Helical" evidence="1">
    <location>
        <begin position="116"/>
        <end position="137"/>
    </location>
</feature>
<feature type="transmembrane region" description="Helical" evidence="1">
    <location>
        <begin position="184"/>
        <end position="204"/>
    </location>
</feature>
<comment type="caution">
    <text evidence="2">The sequence shown here is derived from an EMBL/GenBank/DDBJ whole genome shotgun (WGS) entry which is preliminary data.</text>
</comment>
<organism evidence="2 3">
    <name type="scientific">Caldalkalibacillus horti</name>
    <dbReference type="NCBI Taxonomy" id="77523"/>
    <lineage>
        <taxon>Bacteria</taxon>
        <taxon>Bacillati</taxon>
        <taxon>Bacillota</taxon>
        <taxon>Bacilli</taxon>
        <taxon>Bacillales</taxon>
        <taxon>Bacillaceae</taxon>
        <taxon>Caldalkalibacillus</taxon>
    </lineage>
</organism>
<feature type="transmembrane region" description="Helical" evidence="1">
    <location>
        <begin position="12"/>
        <end position="29"/>
    </location>
</feature>
<feature type="transmembrane region" description="Helical" evidence="1">
    <location>
        <begin position="65"/>
        <end position="84"/>
    </location>
</feature>
<dbReference type="Pfam" id="PF14256">
    <property type="entry name" value="YwiC"/>
    <property type="match status" value="1"/>
</dbReference>
<name>A0ABT9W2Y3_9BACI</name>
<feature type="transmembrane region" description="Helical" evidence="1">
    <location>
        <begin position="90"/>
        <end position="109"/>
    </location>
</feature>
<evidence type="ECO:0000256" key="1">
    <source>
        <dbReference type="SAM" id="Phobius"/>
    </source>
</evidence>
<keyword evidence="1" id="KW-0472">Membrane</keyword>
<keyword evidence="3" id="KW-1185">Reference proteome</keyword>
<evidence type="ECO:0000313" key="2">
    <source>
        <dbReference type="EMBL" id="MDQ0167432.1"/>
    </source>
</evidence>
<feature type="transmembrane region" description="Helical" evidence="1">
    <location>
        <begin position="224"/>
        <end position="241"/>
    </location>
</feature>
<dbReference type="InterPro" id="IPR025576">
    <property type="entry name" value="YwiC"/>
</dbReference>
<reference evidence="2 3" key="1">
    <citation type="submission" date="2023-07" db="EMBL/GenBank/DDBJ databases">
        <title>Genomic Encyclopedia of Type Strains, Phase IV (KMG-IV): sequencing the most valuable type-strain genomes for metagenomic binning, comparative biology and taxonomic classification.</title>
        <authorList>
            <person name="Goeker M."/>
        </authorList>
    </citation>
    <scope>NUCLEOTIDE SEQUENCE [LARGE SCALE GENOMIC DNA]</scope>
    <source>
        <strain evidence="2 3">DSM 12751</strain>
    </source>
</reference>
<keyword evidence="1" id="KW-0812">Transmembrane</keyword>
<keyword evidence="1" id="KW-1133">Transmembrane helix</keyword>
<accession>A0ABT9W2Y3</accession>
<dbReference type="EMBL" id="JAUSTY010000016">
    <property type="protein sequence ID" value="MDQ0167432.1"/>
    <property type="molecule type" value="Genomic_DNA"/>
</dbReference>
<feature type="transmembrane region" description="Helical" evidence="1">
    <location>
        <begin position="35"/>
        <end position="53"/>
    </location>
</feature>